<evidence type="ECO:0000256" key="1">
    <source>
        <dbReference type="SAM" id="MobiDB-lite"/>
    </source>
</evidence>
<dbReference type="InterPro" id="IPR011059">
    <property type="entry name" value="Metal-dep_hydrolase_composite"/>
</dbReference>
<evidence type="ECO:0000313" key="5">
    <source>
        <dbReference type="Proteomes" id="UP000566324"/>
    </source>
</evidence>
<dbReference type="EMBL" id="JACHNZ010000016">
    <property type="protein sequence ID" value="MBB4632056.1"/>
    <property type="molecule type" value="Genomic_DNA"/>
</dbReference>
<organism evidence="4 5">
    <name type="scientific">Sphingosinicella soli</name>
    <dbReference type="NCBI Taxonomy" id="333708"/>
    <lineage>
        <taxon>Bacteria</taxon>
        <taxon>Pseudomonadati</taxon>
        <taxon>Pseudomonadota</taxon>
        <taxon>Alphaproteobacteria</taxon>
        <taxon>Sphingomonadales</taxon>
        <taxon>Sphingosinicellaceae</taxon>
        <taxon>Sphingosinicella</taxon>
    </lineage>
</organism>
<dbReference type="SUPFAM" id="SSF51338">
    <property type="entry name" value="Composite domain of metallo-dependent hydrolases"/>
    <property type="match status" value="1"/>
</dbReference>
<evidence type="ECO:0000259" key="3">
    <source>
        <dbReference type="Pfam" id="PF07969"/>
    </source>
</evidence>
<feature type="region of interest" description="Disordered" evidence="1">
    <location>
        <begin position="179"/>
        <end position="221"/>
    </location>
</feature>
<proteinExistence type="predicted"/>
<keyword evidence="5" id="KW-1185">Reference proteome</keyword>
<dbReference type="Gene3D" id="2.30.40.10">
    <property type="entry name" value="Urease, subunit C, domain 1"/>
    <property type="match status" value="1"/>
</dbReference>
<dbReference type="GO" id="GO:0019213">
    <property type="term" value="F:deacetylase activity"/>
    <property type="evidence" value="ECO:0007669"/>
    <property type="project" value="InterPro"/>
</dbReference>
<feature type="domain" description="Amidohydrolase 3" evidence="3">
    <location>
        <begin position="66"/>
        <end position="174"/>
    </location>
</feature>
<feature type="signal peptide" evidence="2">
    <location>
        <begin position="1"/>
        <end position="20"/>
    </location>
</feature>
<dbReference type="Gene3D" id="3.20.20.140">
    <property type="entry name" value="Metal-dependent hydrolases"/>
    <property type="match status" value="1"/>
</dbReference>
<name>A0A7W7B128_9SPHN</name>
<dbReference type="InterPro" id="IPR020043">
    <property type="entry name" value="Deacetylase_Atu3266-like"/>
</dbReference>
<dbReference type="PANTHER" id="PTHR42717:SF1">
    <property type="entry name" value="IMIDAZOLONEPROPIONASE AND RELATED AMIDOHYDROLASES"/>
    <property type="match status" value="1"/>
</dbReference>
<evidence type="ECO:0000313" key="4">
    <source>
        <dbReference type="EMBL" id="MBB4632056.1"/>
    </source>
</evidence>
<comment type="caution">
    <text evidence="4">The sequence shown here is derived from an EMBL/GenBank/DDBJ whole genome shotgun (WGS) entry which is preliminary data.</text>
</comment>
<dbReference type="AlphaFoldDB" id="A0A7W7B128"/>
<dbReference type="PANTHER" id="PTHR42717">
    <property type="entry name" value="DIHYDROOROTASE-RELATED"/>
    <property type="match status" value="1"/>
</dbReference>
<evidence type="ECO:0000256" key="2">
    <source>
        <dbReference type="SAM" id="SignalP"/>
    </source>
</evidence>
<keyword evidence="2" id="KW-0732">Signal</keyword>
<dbReference type="GO" id="GO:0016810">
    <property type="term" value="F:hydrolase activity, acting on carbon-nitrogen (but not peptide) bonds"/>
    <property type="evidence" value="ECO:0007669"/>
    <property type="project" value="InterPro"/>
</dbReference>
<protein>
    <recommendedName>
        <fullName evidence="3">Amidohydrolase 3 domain-containing protein</fullName>
    </recommendedName>
</protein>
<sequence length="240" mass="25315">MKTVLYLATALAALASPTLAQTYDIVISGGRVMDPASGRDEVANVGISGNRIAEISTAALKGKRNIDARGLVVAPGFVDLHAHGQHDKGQQFQVLDGVTTAIDAEGGAMPVQAFVGALKGRALINFGATASHQCARMEVIAGAPCKGHGAANGETVADRKAYTASATPEQQKAIVAALDQRSRQARSATGSASNTRRGRDAAKSTTSSRPRRRRARRFSCTSAAGHLILRPAYRSRWRRR</sequence>
<dbReference type="InterPro" id="IPR013108">
    <property type="entry name" value="Amidohydro_3"/>
</dbReference>
<dbReference type="Proteomes" id="UP000566324">
    <property type="component" value="Unassembled WGS sequence"/>
</dbReference>
<gene>
    <name evidence="4" type="ORF">GGQ98_001673</name>
</gene>
<dbReference type="Pfam" id="PF07969">
    <property type="entry name" value="Amidohydro_3"/>
    <property type="match status" value="1"/>
</dbReference>
<accession>A0A7W7B128</accession>
<reference evidence="4 5" key="1">
    <citation type="submission" date="2020-08" db="EMBL/GenBank/DDBJ databases">
        <title>Genomic Encyclopedia of Type Strains, Phase IV (KMG-IV): sequencing the most valuable type-strain genomes for metagenomic binning, comparative biology and taxonomic classification.</title>
        <authorList>
            <person name="Goeker M."/>
        </authorList>
    </citation>
    <scope>NUCLEOTIDE SEQUENCE [LARGE SCALE GENOMIC DNA]</scope>
    <source>
        <strain evidence="4 5">DSM 17328</strain>
    </source>
</reference>
<feature type="chain" id="PRO_5030703065" description="Amidohydrolase 3 domain-containing protein" evidence="2">
    <location>
        <begin position="21"/>
        <end position="240"/>
    </location>
</feature>
<feature type="compositionally biased region" description="Polar residues" evidence="1">
    <location>
        <begin position="185"/>
        <end position="195"/>
    </location>
</feature>